<evidence type="ECO:0000313" key="6">
    <source>
        <dbReference type="EMBL" id="SFF17439.1"/>
    </source>
</evidence>
<evidence type="ECO:0000256" key="1">
    <source>
        <dbReference type="ARBA" id="ARBA00004442"/>
    </source>
</evidence>
<dbReference type="EMBL" id="FOLQ01000033">
    <property type="protein sequence ID" value="SFF17439.1"/>
    <property type="molecule type" value="Genomic_DNA"/>
</dbReference>
<dbReference type="Proteomes" id="UP000198598">
    <property type="component" value="Unassembled WGS sequence"/>
</dbReference>
<dbReference type="OrthoDB" id="9768177at2"/>
<name>A0A1I2GK71_9BACT</name>
<evidence type="ECO:0000256" key="3">
    <source>
        <dbReference type="ARBA" id="ARBA00023237"/>
    </source>
</evidence>
<dbReference type="AlphaFoldDB" id="A0A1I2GK71"/>
<dbReference type="GO" id="GO:0009279">
    <property type="term" value="C:cell outer membrane"/>
    <property type="evidence" value="ECO:0007669"/>
    <property type="project" value="UniProtKB-SubCell"/>
</dbReference>
<dbReference type="InterPro" id="IPR023996">
    <property type="entry name" value="TonB-dep_OMP_SusC/RagA"/>
</dbReference>
<dbReference type="SUPFAM" id="SSF49464">
    <property type="entry name" value="Carboxypeptidase regulatory domain-like"/>
    <property type="match status" value="1"/>
</dbReference>
<dbReference type="Pfam" id="PF07715">
    <property type="entry name" value="Plug"/>
    <property type="match status" value="1"/>
</dbReference>
<dbReference type="RefSeq" id="WP_093834410.1">
    <property type="nucleotide sequence ID" value="NZ_FOLQ01000033.1"/>
</dbReference>
<evidence type="ECO:0000259" key="5">
    <source>
        <dbReference type="Pfam" id="PF07715"/>
    </source>
</evidence>
<reference evidence="6 7" key="1">
    <citation type="submission" date="2016-10" db="EMBL/GenBank/DDBJ databases">
        <authorList>
            <person name="de Groot N.N."/>
        </authorList>
    </citation>
    <scope>NUCLEOTIDE SEQUENCE [LARGE SCALE GENOMIC DNA]</scope>
    <source>
        <strain evidence="6 7">DSM 26130</strain>
    </source>
</reference>
<evidence type="ECO:0000313" key="7">
    <source>
        <dbReference type="Proteomes" id="UP000198598"/>
    </source>
</evidence>
<proteinExistence type="predicted"/>
<keyword evidence="4" id="KW-0812">Transmembrane</keyword>
<dbReference type="InterPro" id="IPR012910">
    <property type="entry name" value="Plug_dom"/>
</dbReference>
<organism evidence="6 7">
    <name type="scientific">Spirosoma endophyticum</name>
    <dbReference type="NCBI Taxonomy" id="662367"/>
    <lineage>
        <taxon>Bacteria</taxon>
        <taxon>Pseudomonadati</taxon>
        <taxon>Bacteroidota</taxon>
        <taxon>Cytophagia</taxon>
        <taxon>Cytophagales</taxon>
        <taxon>Cytophagaceae</taxon>
        <taxon>Spirosoma</taxon>
    </lineage>
</organism>
<feature type="domain" description="TonB-dependent receptor plug" evidence="5">
    <location>
        <begin position="150"/>
        <end position="235"/>
    </location>
</feature>
<dbReference type="STRING" id="662367.SAMN05216167_13313"/>
<feature type="transmembrane region" description="Helical" evidence="4">
    <location>
        <begin position="28"/>
        <end position="45"/>
    </location>
</feature>
<protein>
    <submittedName>
        <fullName evidence="6">TonB-linked outer membrane protein, SusC/RagA family</fullName>
    </submittedName>
</protein>
<sequence length="1021" mass="113317">MKDFHKIQGGKHQYVVSSLNQFKHMKSIYVYLSYLLLLCPIVAVAQKKVAPPMVIKSTVVDENGAPISDATVYGNEGTAVSKTDASGQFAITIPTLGDLLIEAPGFESVVFKPGDYSNQERLSLTKSPFLFGQQDVVNVAFSKIKKGNLINAVSILNPDDLRQFDNTQSISSALSGLIPGMLGSSNIRGIGSPMFVVDGLPRDVSTLNLSEVAQISVLKDINSAILYGNDAINGVVLVTTKRGQAYKKQINATVFYGISRPSALPEYLPSADYMELYNEARLNDGLGIQYSPAQIQNFRTGNPYRYPSVDYYSSEYLKKMRPLSRAMVDFSGGNNVATYYTNIGWTQTGSLYNFGEGKSMASNVFNVRGNIDLKINPWIKSALDAVFVLNDNNMPQGSFFANAATLRPNLYAPLIPISLIDPENALLKGRKNDVDGTYLIGGTAAYLTSPIASGYSGGQNRQLQRVFSFNNRIDFDLGRSIPGLAFHTNLSFDFLTLYDQFISNSYAAYEPTWSDTQDRIVSLRKYGEDVRSGTQNVGNASYRRRIGFYGLLDYSKNVDDVHQITGSLLAYLTSDKVQGDIQGNKNANLGLRLGYGYKNKYLVDFSSAFVNSVKLPANNRMAFSPSLGLAWVLSSEGFMSSVSFINYLKIRASAGLLNSDNGISGFFNYDERYTSSGSYSWYEGTRSRGGVIAQNGGNANLAFEKRNELNIGFQSLLFGNRLSLDANVFTSLYYDQIARPQTIYPNYYSTFIPYRNFEDNAYRGAELGLSYREKWGDVKLVVGANVLYADSKVKKRDELYATSNRNRTGQPVDARFGLASDGFFTSRSDIESHETQAFGTVKPGDIKYKDQNGDGIIDANDEVRIGRGQAPFSYGLNLRLSYKNLTLFARGNGRMGADGEISNNYFWVDGDDKYSTFVLNRWTEATQATATFPRLSSIANTNNYRSSDFWLYRDNFFTVDRVQLTYAVPLKVSNKLNVRGFSVFADASNLVMISKFRQFKELNIGSEPQYRSYSLGLNISF</sequence>
<dbReference type="Gene3D" id="2.40.170.20">
    <property type="entry name" value="TonB-dependent receptor, beta-barrel domain"/>
    <property type="match status" value="1"/>
</dbReference>
<dbReference type="SUPFAM" id="SSF56935">
    <property type="entry name" value="Porins"/>
    <property type="match status" value="1"/>
</dbReference>
<evidence type="ECO:0000256" key="4">
    <source>
        <dbReference type="SAM" id="Phobius"/>
    </source>
</evidence>
<gene>
    <name evidence="6" type="ORF">SAMN05216167_13313</name>
</gene>
<evidence type="ECO:0000256" key="2">
    <source>
        <dbReference type="ARBA" id="ARBA00023136"/>
    </source>
</evidence>
<keyword evidence="4" id="KW-1133">Transmembrane helix</keyword>
<dbReference type="NCBIfam" id="TIGR04056">
    <property type="entry name" value="OMP_RagA_SusC"/>
    <property type="match status" value="1"/>
</dbReference>
<dbReference type="InterPro" id="IPR036942">
    <property type="entry name" value="Beta-barrel_TonB_sf"/>
</dbReference>
<dbReference type="Gene3D" id="2.170.130.10">
    <property type="entry name" value="TonB-dependent receptor, plug domain"/>
    <property type="match status" value="1"/>
</dbReference>
<keyword evidence="7" id="KW-1185">Reference proteome</keyword>
<dbReference type="InterPro" id="IPR037066">
    <property type="entry name" value="Plug_dom_sf"/>
</dbReference>
<comment type="subcellular location">
    <subcellularLocation>
        <location evidence="1">Cell outer membrane</location>
    </subcellularLocation>
</comment>
<accession>A0A1I2GK71</accession>
<dbReference type="InterPro" id="IPR008969">
    <property type="entry name" value="CarboxyPept-like_regulatory"/>
</dbReference>
<keyword evidence="3" id="KW-0998">Cell outer membrane</keyword>
<keyword evidence="2 4" id="KW-0472">Membrane</keyword>